<comment type="caution">
    <text evidence="3">The sequence shown here is derived from an EMBL/GenBank/DDBJ whole genome shotgun (WGS) entry which is preliminary data.</text>
</comment>
<evidence type="ECO:0000256" key="1">
    <source>
        <dbReference type="ARBA" id="ARBA00023180"/>
    </source>
</evidence>
<dbReference type="InterPro" id="IPR051563">
    <property type="entry name" value="Glycosyl_Hydrolase_51"/>
</dbReference>
<name>A0AAV5ADY2_9AGAM</name>
<dbReference type="EMBL" id="BPWL01000005">
    <property type="protein sequence ID" value="GJJ10701.1"/>
    <property type="molecule type" value="Genomic_DNA"/>
</dbReference>
<reference evidence="3" key="1">
    <citation type="submission" date="2021-10" db="EMBL/GenBank/DDBJ databases">
        <title>De novo Genome Assembly of Clathrus columnatus (Basidiomycota, Fungi) Using Illumina and Nanopore Sequence Data.</title>
        <authorList>
            <person name="Ogiso-Tanaka E."/>
            <person name="Itagaki H."/>
            <person name="Hosoya T."/>
            <person name="Hosaka K."/>
        </authorList>
    </citation>
    <scope>NUCLEOTIDE SEQUENCE</scope>
    <source>
        <strain evidence="3">MO-923</strain>
    </source>
</reference>
<evidence type="ECO:0000313" key="4">
    <source>
        <dbReference type="Proteomes" id="UP001050691"/>
    </source>
</evidence>
<dbReference type="PANTHER" id="PTHR31776:SF0">
    <property type="entry name" value="ALPHA-L-ARABINOFURANOSIDASE 1"/>
    <property type="match status" value="1"/>
</dbReference>
<sequence>MEELKTFLETPNLVGFNANSVIKSTSYYAQQVRSFRQSQSNLTDLLISLQLFSLNRGDEYLPSTLPSRTGLTFWSVTRDVSTNELLIKISNTDTASATLTFELPFQNIAPTVTVTVLTGAATASNTPENPNTITPKTSTISVPGKTFSYTAPPISVNVLSVVAS</sequence>
<proteinExistence type="predicted"/>
<accession>A0AAV5ADY2</accession>
<dbReference type="GO" id="GO:0046556">
    <property type="term" value="F:alpha-L-arabinofuranosidase activity"/>
    <property type="evidence" value="ECO:0007669"/>
    <property type="project" value="InterPro"/>
</dbReference>
<keyword evidence="4" id="KW-1185">Reference proteome</keyword>
<feature type="domain" description="Alpha-L-arabinofuranosidase C-terminal" evidence="2">
    <location>
        <begin position="6"/>
        <end position="155"/>
    </location>
</feature>
<organism evidence="3 4">
    <name type="scientific">Clathrus columnatus</name>
    <dbReference type="NCBI Taxonomy" id="1419009"/>
    <lineage>
        <taxon>Eukaryota</taxon>
        <taxon>Fungi</taxon>
        <taxon>Dikarya</taxon>
        <taxon>Basidiomycota</taxon>
        <taxon>Agaricomycotina</taxon>
        <taxon>Agaricomycetes</taxon>
        <taxon>Phallomycetidae</taxon>
        <taxon>Phallales</taxon>
        <taxon>Clathraceae</taxon>
        <taxon>Clathrus</taxon>
    </lineage>
</organism>
<dbReference type="InterPro" id="IPR010720">
    <property type="entry name" value="Alpha-L-AF_C"/>
</dbReference>
<dbReference type="SMART" id="SM00813">
    <property type="entry name" value="Alpha-L-AF_C"/>
    <property type="match status" value="1"/>
</dbReference>
<protein>
    <recommendedName>
        <fullName evidence="2">Alpha-L-arabinofuranosidase C-terminal domain-containing protein</fullName>
    </recommendedName>
</protein>
<dbReference type="GO" id="GO:0046373">
    <property type="term" value="P:L-arabinose metabolic process"/>
    <property type="evidence" value="ECO:0007669"/>
    <property type="project" value="InterPro"/>
</dbReference>
<dbReference type="PANTHER" id="PTHR31776">
    <property type="entry name" value="ALPHA-L-ARABINOFURANOSIDASE 1"/>
    <property type="match status" value="1"/>
</dbReference>
<dbReference type="AlphaFoldDB" id="A0AAV5ADY2"/>
<dbReference type="Gene3D" id="2.60.40.1180">
    <property type="entry name" value="Golgi alpha-mannosidase II"/>
    <property type="match status" value="1"/>
</dbReference>
<dbReference type="InterPro" id="IPR013780">
    <property type="entry name" value="Glyco_hydro_b"/>
</dbReference>
<evidence type="ECO:0000259" key="2">
    <source>
        <dbReference type="SMART" id="SM00813"/>
    </source>
</evidence>
<dbReference type="Proteomes" id="UP001050691">
    <property type="component" value="Unassembled WGS sequence"/>
</dbReference>
<gene>
    <name evidence="3" type="ORF">Clacol_004928</name>
</gene>
<dbReference type="SUPFAM" id="SSF51011">
    <property type="entry name" value="Glycosyl hydrolase domain"/>
    <property type="match status" value="1"/>
</dbReference>
<dbReference type="Pfam" id="PF06964">
    <property type="entry name" value="Alpha-L-AF_C"/>
    <property type="match status" value="1"/>
</dbReference>
<keyword evidence="1" id="KW-0325">Glycoprotein</keyword>
<evidence type="ECO:0000313" key="3">
    <source>
        <dbReference type="EMBL" id="GJJ10701.1"/>
    </source>
</evidence>